<evidence type="ECO:0000313" key="4">
    <source>
        <dbReference type="Proteomes" id="UP000254573"/>
    </source>
</evidence>
<dbReference type="Proteomes" id="UP000361468">
    <property type="component" value="Unassembled WGS sequence"/>
</dbReference>
<feature type="region of interest" description="Disordered" evidence="1">
    <location>
        <begin position="1"/>
        <end position="24"/>
    </location>
</feature>
<accession>A0A378YJE3</accession>
<keyword evidence="5" id="KW-1185">Reference proteome</keyword>
<name>A0A378YJE3_9BURK</name>
<sequence>MKHRQEREGHRNPAPACAPLHAAATPRPDLPQALPYSGYVVWFHESRTFLDIRFDPHRFEIVTTRVPNADDAFYFDSPGAARGHAQDADQPCLVLFAATAGSPVRVID</sequence>
<evidence type="ECO:0000313" key="5">
    <source>
        <dbReference type="Proteomes" id="UP000361468"/>
    </source>
</evidence>
<dbReference type="GeneID" id="57199897"/>
<protein>
    <submittedName>
        <fullName evidence="2">Uncharacterized protein</fullName>
    </submittedName>
</protein>
<feature type="compositionally biased region" description="Basic and acidic residues" evidence="1">
    <location>
        <begin position="1"/>
        <end position="11"/>
    </location>
</feature>
<dbReference type="KEGG" id="prb:X636_03310"/>
<dbReference type="AlphaFoldDB" id="A0A378YJE3"/>
<reference evidence="2 4" key="1">
    <citation type="submission" date="2018-06" db="EMBL/GenBank/DDBJ databases">
        <authorList>
            <consortium name="Pathogen Informatics"/>
            <person name="Doyle S."/>
        </authorList>
    </citation>
    <scope>NUCLEOTIDE SEQUENCE [LARGE SCALE GENOMIC DNA]</scope>
    <source>
        <strain evidence="2 4">NCTC13160</strain>
    </source>
</reference>
<organism evidence="2 4">
    <name type="scientific">Pandoraea pnomenusa</name>
    <dbReference type="NCBI Taxonomy" id="93220"/>
    <lineage>
        <taxon>Bacteria</taxon>
        <taxon>Pseudomonadati</taxon>
        <taxon>Pseudomonadota</taxon>
        <taxon>Betaproteobacteria</taxon>
        <taxon>Burkholderiales</taxon>
        <taxon>Burkholderiaceae</taxon>
        <taxon>Pandoraea</taxon>
    </lineage>
</organism>
<dbReference type="EMBL" id="UGSG01000001">
    <property type="protein sequence ID" value="SUA76539.1"/>
    <property type="molecule type" value="Genomic_DNA"/>
</dbReference>
<evidence type="ECO:0000256" key="1">
    <source>
        <dbReference type="SAM" id="MobiDB-lite"/>
    </source>
</evidence>
<evidence type="ECO:0000313" key="3">
    <source>
        <dbReference type="EMBL" id="VVE71809.1"/>
    </source>
</evidence>
<dbReference type="EMBL" id="CABPSO010000017">
    <property type="protein sequence ID" value="VVE71809.1"/>
    <property type="molecule type" value="Genomic_DNA"/>
</dbReference>
<dbReference type="RefSeq" id="WP_023594947.1">
    <property type="nucleotide sequence ID" value="NC_023018.2"/>
</dbReference>
<feature type="compositionally biased region" description="Low complexity" evidence="1">
    <location>
        <begin position="13"/>
        <end position="24"/>
    </location>
</feature>
<proteinExistence type="predicted"/>
<dbReference type="Proteomes" id="UP000254573">
    <property type="component" value="Unassembled WGS sequence"/>
</dbReference>
<dbReference type="KEGG" id="ppnm:LV28_07375"/>
<evidence type="ECO:0000313" key="2">
    <source>
        <dbReference type="EMBL" id="SUA76539.1"/>
    </source>
</evidence>
<dbReference type="OrthoDB" id="8943056at2"/>
<reference evidence="3 5" key="2">
    <citation type="submission" date="2019-08" db="EMBL/GenBank/DDBJ databases">
        <authorList>
            <person name="Peeters C."/>
        </authorList>
    </citation>
    <scope>NUCLEOTIDE SEQUENCE [LARGE SCALE GENOMIC DNA]</scope>
    <source>
        <strain evidence="3 5">LMG 31119</strain>
    </source>
</reference>
<gene>
    <name evidence="2" type="ORF">NCTC13160_01455</name>
    <name evidence="3" type="ORF">PPN31119_04060</name>
</gene>